<dbReference type="OMA" id="WIAPSVW"/>
<dbReference type="Proteomes" id="UP000037923">
    <property type="component" value="Unassembled WGS sequence"/>
</dbReference>
<organism evidence="2 3">
    <name type="scientific">Leptomonas pyrrhocoris</name>
    <name type="common">Firebug parasite</name>
    <dbReference type="NCBI Taxonomy" id="157538"/>
    <lineage>
        <taxon>Eukaryota</taxon>
        <taxon>Discoba</taxon>
        <taxon>Euglenozoa</taxon>
        <taxon>Kinetoplastea</taxon>
        <taxon>Metakinetoplastina</taxon>
        <taxon>Trypanosomatida</taxon>
        <taxon>Trypanosomatidae</taxon>
        <taxon>Leishmaniinae</taxon>
        <taxon>Leptomonas</taxon>
    </lineage>
</organism>
<dbReference type="RefSeq" id="XP_015660096.1">
    <property type="nucleotide sequence ID" value="XM_015801476.1"/>
</dbReference>
<gene>
    <name evidence="2" type="ORF">ABB37_03975</name>
</gene>
<keyword evidence="3" id="KW-1185">Reference proteome</keyword>
<reference evidence="2 3" key="1">
    <citation type="submission" date="2015-07" db="EMBL/GenBank/DDBJ databases">
        <title>High-quality genome of monoxenous trypanosomatid Leptomonas pyrrhocoris.</title>
        <authorList>
            <person name="Flegontov P."/>
            <person name="Butenko A."/>
            <person name="Firsov S."/>
            <person name="Vlcek C."/>
            <person name="Logacheva M.D."/>
            <person name="Field M."/>
            <person name="Filatov D."/>
            <person name="Flegontova O."/>
            <person name="Gerasimov E."/>
            <person name="Jackson A.P."/>
            <person name="Kelly S."/>
            <person name="Opperdoes F."/>
            <person name="O'Reilly A."/>
            <person name="Votypka J."/>
            <person name="Yurchenko V."/>
            <person name="Lukes J."/>
        </authorList>
    </citation>
    <scope>NUCLEOTIDE SEQUENCE [LARGE SCALE GENOMIC DNA]</scope>
    <source>
        <strain evidence="2">H10</strain>
    </source>
</reference>
<dbReference type="OrthoDB" id="261637at2759"/>
<dbReference type="GeneID" id="26904266"/>
<proteinExistence type="predicted"/>
<dbReference type="VEuPathDB" id="TriTrypDB:LpyrH10_06_3450"/>
<evidence type="ECO:0000313" key="3">
    <source>
        <dbReference type="Proteomes" id="UP000037923"/>
    </source>
</evidence>
<feature type="region of interest" description="Disordered" evidence="1">
    <location>
        <begin position="553"/>
        <end position="610"/>
    </location>
</feature>
<evidence type="ECO:0000256" key="1">
    <source>
        <dbReference type="SAM" id="MobiDB-lite"/>
    </source>
</evidence>
<protein>
    <submittedName>
        <fullName evidence="2">Uncharacterized protein</fullName>
    </submittedName>
</protein>
<name>A0A0M9G402_LEPPY</name>
<sequence>MRYNVAVTALLKRIEQNRNVLTKELSQSLSRSLATSVIAQCYNFSLNWKNEVAGSRAADRGRAQLCEADPLRAFPHSRWRNLVDHIPTLLLCLQFTYDSTALVNRISRSRDKLLTALLYNIPRRNCSLQVYALYRALLMHLLPSDLRNATSAHLFCTFVTLAVIRSIHKESVRYAESTAYRYVSDGTSTMRQNRDVAEVVDHLPDWLKVHFTIQDDAPLLRRLCDEFLRRLPPAGESFSMDYVKTLVEGELRSNEVVADTTLAYAFSRVIATSSVHRVSREEFVLFLPKLVTTEVREERTRSLELSSEMNQFSQQPSHVKRRYFYAEAGAVAVTNALSNLCLLRHVEEVMAARPLNLNEWLCLMAAATGERQWADVAQPALFKALRMAEKQRLQRLEDSKGRSTAKDTLFPLLSDKQWMWLLRHAIGNIAYMRYDPDALCRVVNVYMPVLSEYGRVLHRDPDMTVAHLFELHNILPAFWILTRLFGVLDDRNRWWRRKHWNDVERHDEDTDDATPSTVTPRIPKELKEEDVLKMAMTITDAVEKCLTRSGDLTRTTISPPAPPLQTDASAPVAPTRGSGFARTAHPPPRTQTHRRPRCGHTASRESHHAETRRGAAYLLLETQFSCLNVIMENRETSPDRLRYAVATTLRLLPISNTLFETLLQNIKRELQELTDQKLLSDDHTVQSRYADTSIRLPPRLLQFLDIFTHQKLHVLRAIRNLSRSTCESALSVEERATVVLHFTDVVNSVTSFLLVLKDMRNVNFRAENLVHNVSKCYAIIVMPAVEKDNAYHGFLENRQAVQRLSCVCLETVNHIWSSSFSAFTTSGRRDMPAVGARVVHQEAQVDTVRLAFKAMGLGGLCGLTSEELPHLVPTLHRMFDTLTECSKQRRDSSSDYSAKVVPRGNQILCLCCSSLYRLCSLGVYDEGCFAAATEALRRCGEEENIKMMSTYERNRCLMDAVHSFRILSQRSTTSRDVRQLMQQLLVVSARMAAGRLAFAEMVKPDRGHDTSDAEVCALSGQAVLMWQLASMAVVSTTPSPVVDKSINALMQFVKRHLGIPVCAGYTPPLEASTTATQLDYHEQALRTTQLKAYTMVMLSPPRTPLEVAQVSNTIIRNIVSSNKRTYRRVLAEMGSGATAAHRQRWQTHMDVFSTLVQRFKGLIAPTLWHRIVRECLVVHDVLTVVKLFTPLMQDTLVLAIDQLLLYSEAHDNTGTWGDDGIGEAGGEAGGLGRVYPVLYEAAKTQLIVYHRAARLLAFHEHIKNMHRRVYLVELMDRLAQEAAELERRNEVPLFTKSFSAATTDGQHEAMTSVVQSGRSYVLSAFRKMHV</sequence>
<dbReference type="EMBL" id="LGTL01000006">
    <property type="protein sequence ID" value="KPA81656.1"/>
    <property type="molecule type" value="Genomic_DNA"/>
</dbReference>
<evidence type="ECO:0000313" key="2">
    <source>
        <dbReference type="EMBL" id="KPA81656.1"/>
    </source>
</evidence>
<dbReference type="EMBL" id="LGTL01000006">
    <property type="protein sequence ID" value="KPA81657.1"/>
    <property type="molecule type" value="Genomic_DNA"/>
</dbReference>
<accession>A0A0M9G402</accession>
<comment type="caution">
    <text evidence="2">The sequence shown here is derived from an EMBL/GenBank/DDBJ whole genome shotgun (WGS) entry which is preliminary data.</text>
</comment>
<dbReference type="RefSeq" id="XP_015660095.1">
    <property type="nucleotide sequence ID" value="XM_015801475.1"/>
</dbReference>